<evidence type="ECO:0000256" key="1">
    <source>
        <dbReference type="ARBA" id="ARBA00010990"/>
    </source>
</evidence>
<proteinExistence type="inferred from homology"/>
<comment type="similarity">
    <text evidence="1">Belongs to the P-Pant transferase superfamily. Gsp/Sfp/HetI/AcpT family.</text>
</comment>
<dbReference type="GO" id="GO:0005829">
    <property type="term" value="C:cytosol"/>
    <property type="evidence" value="ECO:0007669"/>
    <property type="project" value="TreeGrafter"/>
</dbReference>
<keyword evidence="2 4" id="KW-0808">Transferase</keyword>
<dbReference type="Proteomes" id="UP000590740">
    <property type="component" value="Unassembled WGS sequence"/>
</dbReference>
<dbReference type="InterPro" id="IPR037143">
    <property type="entry name" value="4-PPantetheinyl_Trfase_dom_sf"/>
</dbReference>
<evidence type="ECO:0000313" key="4">
    <source>
        <dbReference type="EMBL" id="MBB5033583.1"/>
    </source>
</evidence>
<sequence length="202" mass="21567">MNPAPQVQTLQLDASMPDGMQCLLLTQDAPRPELRPHVHRTLLEMLAGHLGAPASELELLFTESGKPRCPQAEAAGLSFSFSYAPPHVCIVTGPASSIGVDIERVIAEEPAWNLLEHVFTEQELQQWLRLPAGEVRRRAFTTAWTVKEATLKARGTGLADSPQSVGVIFTADGLAAPADAGLGGWQGLNSIPGVVGTLIFNV</sequence>
<dbReference type="GO" id="GO:0000287">
    <property type="term" value="F:magnesium ion binding"/>
    <property type="evidence" value="ECO:0007669"/>
    <property type="project" value="InterPro"/>
</dbReference>
<reference evidence="4 5" key="1">
    <citation type="submission" date="2020-08" db="EMBL/GenBank/DDBJ databases">
        <title>Genomic Encyclopedia of Type Strains, Phase IV (KMG-IV): sequencing the most valuable type-strain genomes for metagenomic binning, comparative biology and taxonomic classification.</title>
        <authorList>
            <person name="Goeker M."/>
        </authorList>
    </citation>
    <scope>NUCLEOTIDE SEQUENCE [LARGE SCALE GENOMIC DNA]</scope>
    <source>
        <strain evidence="4 5">DSM 12252</strain>
    </source>
</reference>
<feature type="domain" description="4'-phosphopantetheinyl transferase" evidence="3">
    <location>
        <begin position="97"/>
        <end position="173"/>
    </location>
</feature>
<dbReference type="EMBL" id="JACHIG010000006">
    <property type="protein sequence ID" value="MBB5033583.1"/>
    <property type="molecule type" value="Genomic_DNA"/>
</dbReference>
<dbReference type="InterPro" id="IPR008278">
    <property type="entry name" value="4-PPantetheinyl_Trfase_dom"/>
</dbReference>
<name>A0A7W7YCD0_9BACT</name>
<accession>A0A7W7YCD0</accession>
<dbReference type="Pfam" id="PF01648">
    <property type="entry name" value="ACPS"/>
    <property type="match status" value="1"/>
</dbReference>
<dbReference type="RefSeq" id="WP_184340528.1">
    <property type="nucleotide sequence ID" value="NZ_JACHIG010000006.1"/>
</dbReference>
<dbReference type="SUPFAM" id="SSF56214">
    <property type="entry name" value="4'-phosphopantetheinyl transferase"/>
    <property type="match status" value="2"/>
</dbReference>
<comment type="caution">
    <text evidence="4">The sequence shown here is derived from an EMBL/GenBank/DDBJ whole genome shotgun (WGS) entry which is preliminary data.</text>
</comment>
<organism evidence="4 5">
    <name type="scientific">Prosthecobacter vanneervenii</name>
    <dbReference type="NCBI Taxonomy" id="48466"/>
    <lineage>
        <taxon>Bacteria</taxon>
        <taxon>Pseudomonadati</taxon>
        <taxon>Verrucomicrobiota</taxon>
        <taxon>Verrucomicrobiia</taxon>
        <taxon>Verrucomicrobiales</taxon>
        <taxon>Verrucomicrobiaceae</taxon>
        <taxon>Prosthecobacter</taxon>
    </lineage>
</organism>
<dbReference type="PANTHER" id="PTHR12215">
    <property type="entry name" value="PHOSPHOPANTETHEINE TRANSFERASE"/>
    <property type="match status" value="1"/>
</dbReference>
<dbReference type="GO" id="GO:0008897">
    <property type="term" value="F:holo-[acyl-carrier-protein] synthase activity"/>
    <property type="evidence" value="ECO:0007669"/>
    <property type="project" value="InterPro"/>
</dbReference>
<dbReference type="AlphaFoldDB" id="A0A7W7YCD0"/>
<evidence type="ECO:0000259" key="3">
    <source>
        <dbReference type="Pfam" id="PF01648"/>
    </source>
</evidence>
<gene>
    <name evidence="4" type="ORF">HNQ65_003171</name>
</gene>
<keyword evidence="5" id="KW-1185">Reference proteome</keyword>
<protein>
    <submittedName>
        <fullName evidence="4">Phosphopantetheinyl transferase</fullName>
    </submittedName>
</protein>
<dbReference type="PANTHER" id="PTHR12215:SF10">
    <property type="entry name" value="L-AMINOADIPATE-SEMIALDEHYDE DEHYDROGENASE-PHOSPHOPANTETHEINYL TRANSFERASE"/>
    <property type="match status" value="1"/>
</dbReference>
<dbReference type="Gene3D" id="3.90.470.20">
    <property type="entry name" value="4'-phosphopantetheinyl transferase domain"/>
    <property type="match status" value="1"/>
</dbReference>
<evidence type="ECO:0000313" key="5">
    <source>
        <dbReference type="Proteomes" id="UP000590740"/>
    </source>
</evidence>
<evidence type="ECO:0000256" key="2">
    <source>
        <dbReference type="ARBA" id="ARBA00022679"/>
    </source>
</evidence>
<dbReference type="GO" id="GO:0019878">
    <property type="term" value="P:lysine biosynthetic process via aminoadipic acid"/>
    <property type="evidence" value="ECO:0007669"/>
    <property type="project" value="TreeGrafter"/>
</dbReference>
<dbReference type="InterPro" id="IPR050559">
    <property type="entry name" value="P-Pant_transferase_sf"/>
</dbReference>